<evidence type="ECO:0000256" key="1">
    <source>
        <dbReference type="ARBA" id="ARBA00006594"/>
    </source>
</evidence>
<comment type="similarity">
    <text evidence="1">Belongs to the N(4)/N(6)-methyltransferase family.</text>
</comment>
<dbReference type="InterPro" id="IPR029063">
    <property type="entry name" value="SAM-dependent_MTases_sf"/>
</dbReference>
<evidence type="ECO:0000256" key="4">
    <source>
        <dbReference type="ARBA" id="ARBA00022691"/>
    </source>
</evidence>
<protein>
    <recommendedName>
        <fullName evidence="5">DNA methylase N-4/N-6 domain-containing protein</fullName>
    </recommendedName>
</protein>
<keyword evidence="3" id="KW-0808">Transferase</keyword>
<sequence>MENNQTKEKLLAEIGRLKNELKKKKKYGLIWEDKPEDVVEMCKEKLPVLKEVKSKEIITDKDKPVNLLIEGDNYHALSVLNYTHNGKIDVIYIDPPYNTGNKDFKYNDSFVDKEDSYRHSKWLSFMGKRLKLAQKLLKNTGAIFISIDDNEVAQLKLLCDDIFGEENFIVNFIVNSAPAGTQSSKNVSIQHSYCLCYARSINNVKFILERTESELENRYSEKDEKGNYYSERLWKRGIGGRKEDVPTLHFPVYYNPKTKQILVDNEYKNNKSFVKIIPYHTRGVLGRWTWSRDTMKNGRNNLIVKKVAGEWKLHKKVYKESEVGKLPFSIIGADIGRTEMGSLEVKEIFNTKVFDYPKPLNLICHFLSSVNNKSAIILDFFAGSGTSGHAVLQCNKKDGGSRKFILCTDNEDNNGSGLKIAEDICYPRIKRVIQGYKNSKNERVIGLGGNLKYFKTDFVSFKESTDKNKIRMTEEAIEMLCVKEGTFEEVENRVGFKIFKNQDHHMGVIFDQLAIKDFKKAIASIKGKFSVYIFSLGDDAFDDEFEDIKNKVKLSPIPEAILKVYRRIFK</sequence>
<evidence type="ECO:0000256" key="3">
    <source>
        <dbReference type="ARBA" id="ARBA00022679"/>
    </source>
</evidence>
<dbReference type="InterPro" id="IPR002941">
    <property type="entry name" value="DNA_methylase_N4/N6"/>
</dbReference>
<organism evidence="6 7">
    <name type="scientific">Candidatus Nomurabacteria bacterium GW2011_GWA2_40_9</name>
    <dbReference type="NCBI Taxonomy" id="1618734"/>
    <lineage>
        <taxon>Bacteria</taxon>
        <taxon>Candidatus Nomuraibacteriota</taxon>
    </lineage>
</organism>
<dbReference type="AlphaFoldDB" id="A0A0G0WVG2"/>
<dbReference type="PRINTS" id="PR00506">
    <property type="entry name" value="D21N6MTFRASE"/>
</dbReference>
<keyword evidence="4" id="KW-0949">S-adenosyl-L-methionine</keyword>
<dbReference type="Pfam" id="PF01555">
    <property type="entry name" value="N6_N4_Mtase"/>
    <property type="match status" value="1"/>
</dbReference>
<proteinExistence type="inferred from homology"/>
<keyword evidence="2" id="KW-0489">Methyltransferase</keyword>
<dbReference type="EMBL" id="LBZW01000009">
    <property type="protein sequence ID" value="KKR79412.1"/>
    <property type="molecule type" value="Genomic_DNA"/>
</dbReference>
<evidence type="ECO:0000256" key="2">
    <source>
        <dbReference type="ARBA" id="ARBA00022603"/>
    </source>
</evidence>
<feature type="domain" description="DNA methylase N-4/N-6" evidence="5">
    <location>
        <begin position="88"/>
        <end position="406"/>
    </location>
</feature>
<name>A0A0G0WVG2_9BACT</name>
<evidence type="ECO:0000313" key="6">
    <source>
        <dbReference type="EMBL" id="KKR79412.1"/>
    </source>
</evidence>
<evidence type="ECO:0000259" key="5">
    <source>
        <dbReference type="Pfam" id="PF01555"/>
    </source>
</evidence>
<gene>
    <name evidence="6" type="ORF">UU24_C0009G0011</name>
</gene>
<dbReference type="InterPro" id="IPR002295">
    <property type="entry name" value="N4/N6-MTase_EcoPI_Mod-like"/>
</dbReference>
<dbReference type="PIRSF" id="PIRSF015855">
    <property type="entry name" value="TypeIII_Mtase_mKpnI"/>
    <property type="match status" value="1"/>
</dbReference>
<dbReference type="GO" id="GO:0032259">
    <property type="term" value="P:methylation"/>
    <property type="evidence" value="ECO:0007669"/>
    <property type="project" value="UniProtKB-KW"/>
</dbReference>
<dbReference type="Gene3D" id="3.40.50.150">
    <property type="entry name" value="Vaccinia Virus protein VP39"/>
    <property type="match status" value="1"/>
</dbReference>
<dbReference type="PROSITE" id="PS00092">
    <property type="entry name" value="N6_MTASE"/>
    <property type="match status" value="1"/>
</dbReference>
<evidence type="ECO:0000313" key="7">
    <source>
        <dbReference type="Proteomes" id="UP000034749"/>
    </source>
</evidence>
<dbReference type="Proteomes" id="UP000034749">
    <property type="component" value="Unassembled WGS sequence"/>
</dbReference>
<dbReference type="InterPro" id="IPR002052">
    <property type="entry name" value="DNA_methylase_N6_adenine_CS"/>
</dbReference>
<dbReference type="PATRIC" id="fig|1618734.3.peg.330"/>
<dbReference type="GO" id="GO:0003677">
    <property type="term" value="F:DNA binding"/>
    <property type="evidence" value="ECO:0007669"/>
    <property type="project" value="InterPro"/>
</dbReference>
<accession>A0A0G0WVG2</accession>
<dbReference type="SUPFAM" id="SSF53335">
    <property type="entry name" value="S-adenosyl-L-methionine-dependent methyltransferases"/>
    <property type="match status" value="1"/>
</dbReference>
<dbReference type="GO" id="GO:0008170">
    <property type="term" value="F:N-methyltransferase activity"/>
    <property type="evidence" value="ECO:0007669"/>
    <property type="project" value="InterPro"/>
</dbReference>
<reference evidence="6 7" key="1">
    <citation type="journal article" date="2015" name="Nature">
        <title>rRNA introns, odd ribosomes, and small enigmatic genomes across a large radiation of phyla.</title>
        <authorList>
            <person name="Brown C.T."/>
            <person name="Hug L.A."/>
            <person name="Thomas B.C."/>
            <person name="Sharon I."/>
            <person name="Castelle C.J."/>
            <person name="Singh A."/>
            <person name="Wilkins M.J."/>
            <person name="Williams K.H."/>
            <person name="Banfield J.F."/>
        </authorList>
    </citation>
    <scope>NUCLEOTIDE SEQUENCE [LARGE SCALE GENOMIC DNA]</scope>
</reference>
<comment type="caution">
    <text evidence="6">The sequence shown here is derived from an EMBL/GenBank/DDBJ whole genome shotgun (WGS) entry which is preliminary data.</text>
</comment>